<sequence>MGRSAPHKLQTHPLVLRQSPTALISPPPSKREFQPAPISSSHAATPVAFQHLWSGIRSPNEALGYPDKLDIQTFESTVPILIDF</sequence>
<feature type="compositionally biased region" description="Basic residues" evidence="1">
    <location>
        <begin position="1"/>
        <end position="10"/>
    </location>
</feature>
<gene>
    <name evidence="2" type="ORF">AVEN_97572_1</name>
</gene>
<organism evidence="2 3">
    <name type="scientific">Araneus ventricosus</name>
    <name type="common">Orbweaver spider</name>
    <name type="synonym">Epeira ventricosa</name>
    <dbReference type="NCBI Taxonomy" id="182803"/>
    <lineage>
        <taxon>Eukaryota</taxon>
        <taxon>Metazoa</taxon>
        <taxon>Ecdysozoa</taxon>
        <taxon>Arthropoda</taxon>
        <taxon>Chelicerata</taxon>
        <taxon>Arachnida</taxon>
        <taxon>Araneae</taxon>
        <taxon>Araneomorphae</taxon>
        <taxon>Entelegynae</taxon>
        <taxon>Araneoidea</taxon>
        <taxon>Araneidae</taxon>
        <taxon>Araneus</taxon>
    </lineage>
</organism>
<feature type="region of interest" description="Disordered" evidence="1">
    <location>
        <begin position="1"/>
        <end position="40"/>
    </location>
</feature>
<dbReference type="EMBL" id="BGPR01000806">
    <property type="protein sequence ID" value="GBM36205.1"/>
    <property type="molecule type" value="Genomic_DNA"/>
</dbReference>
<name>A0A4Y2F7K9_ARAVE</name>
<evidence type="ECO:0000256" key="1">
    <source>
        <dbReference type="SAM" id="MobiDB-lite"/>
    </source>
</evidence>
<accession>A0A4Y2F7K9</accession>
<protein>
    <submittedName>
        <fullName evidence="2">Uncharacterized protein</fullName>
    </submittedName>
</protein>
<keyword evidence="3" id="KW-1185">Reference proteome</keyword>
<evidence type="ECO:0000313" key="3">
    <source>
        <dbReference type="Proteomes" id="UP000499080"/>
    </source>
</evidence>
<reference evidence="2 3" key="1">
    <citation type="journal article" date="2019" name="Sci. Rep.">
        <title>Orb-weaving spider Araneus ventricosus genome elucidates the spidroin gene catalogue.</title>
        <authorList>
            <person name="Kono N."/>
            <person name="Nakamura H."/>
            <person name="Ohtoshi R."/>
            <person name="Moran D.A.P."/>
            <person name="Shinohara A."/>
            <person name="Yoshida Y."/>
            <person name="Fujiwara M."/>
            <person name="Mori M."/>
            <person name="Tomita M."/>
            <person name="Arakawa K."/>
        </authorList>
    </citation>
    <scope>NUCLEOTIDE SEQUENCE [LARGE SCALE GENOMIC DNA]</scope>
</reference>
<dbReference type="Proteomes" id="UP000499080">
    <property type="component" value="Unassembled WGS sequence"/>
</dbReference>
<comment type="caution">
    <text evidence="2">The sequence shown here is derived from an EMBL/GenBank/DDBJ whole genome shotgun (WGS) entry which is preliminary data.</text>
</comment>
<proteinExistence type="predicted"/>
<dbReference type="AlphaFoldDB" id="A0A4Y2F7K9"/>
<evidence type="ECO:0000313" key="2">
    <source>
        <dbReference type="EMBL" id="GBM36205.1"/>
    </source>
</evidence>